<dbReference type="STRING" id="871325.SAMN05444349_10411"/>
<sequence length="1089" mass="121858">MQHFKETLKKSSHLYWSENLKKSSKRRKFLPYYFRHSTLPFISIFIILSATPSYANNMLGINSVNNVMQDGKIIGVITDLDGNFLPGVSIVIEGTNIGVVSDIDGNFTIAARVGDVLKFSFIGMKTQLKKITDNKRLKIIMEEENKALDEVVVVGFGTQKKESVVSSITTVKVKDIKGPTSNLTTMLSGRIAGIISYQTSGEPGQDNAKFFVRGVGSFGAGKVDPLILIDGIESSNNDLARLQPDDIESFSVLKDATASAVYGSRGANGVILVNTKSGKESKTKFNFRVENSISTNTRNFKFTDNITYMELANEAALTRDPLATLPYTQNKIDHTRNGDNPLLYPNNNWIDQLIKDNTMNQRYNMNVSGGGKVAQYYIAGTLNIDNGILKSGASKQFDNNSKLRNYSIRSNTNLHVTSTTEAIIRVYGQFDDQNGPIGGGSSVFNSAIWSNPVMFPATYPKSMSPYANHELFGNALIPNSTTLYENPYAKMVSGYSAKKTSRINAQFELRQDLKFITDGLKIRAMGYVERYSEFEVSRNFNPFFYKANTDEYGNISLLPYNDGGSNSIGNVGTEYLSYNEGGKIVNSKMYAEIVATYDRVFRETHSVNALLIGRISDYSTGNAGNLQASLPSRNVGLSGRAAYNYGSRYFAEFNFGLNASERFHKNNRWGFFPSIGLAWNIANEKFWEPLKNKIESLKIRGSYGLVGNDQIGNENDRFFYLSNVNLSDEGYGYTFGELYSYHRPGVSINRYANEKIGWETSKQANIAVDISGMGFNLTAEYFTQYRSNILMDRSYIPNTMGLTAAVKANVGEVSNHGMDLSLEYNKAFTNSMWIQSRFNFTYAHNELKVFDEPSYPSNEYYRTRVGLPYNTTYGLIAERLFVDDADVANSPNQTFGKYGAGDIKYRDMNGDGQITEADAVPIGLPTEPEINYGFGASLGWKDFDFSFFFQGLGRRSFQISSSNLSPFVINGGNQNGLLEVIADDHWSEDNRNIYAFWPRLSPVQVANNNQTSTWWLRDGAFLRLKNIELGYNIPTKILSKWNMSNLRLYFNASNLFVWSKFKMWDPEMGGNGIGYPVQRVFNIGLTIGI</sequence>
<evidence type="ECO:0000313" key="7">
    <source>
        <dbReference type="Proteomes" id="UP000184436"/>
    </source>
</evidence>
<comment type="subcellular location">
    <subcellularLocation>
        <location evidence="1">Cell outer membrane</location>
        <topology evidence="1">Multi-pass membrane protein</topology>
    </subcellularLocation>
</comment>
<evidence type="ECO:0000259" key="4">
    <source>
        <dbReference type="Pfam" id="PF00593"/>
    </source>
</evidence>
<keyword evidence="1 3" id="KW-0812">Transmembrane</keyword>
<dbReference type="Pfam" id="PF00593">
    <property type="entry name" value="TonB_dep_Rec_b-barrel"/>
    <property type="match status" value="1"/>
</dbReference>
<protein>
    <submittedName>
        <fullName evidence="6">TonB-linked outer membrane protein, SusC/RagA family</fullName>
    </submittedName>
</protein>
<dbReference type="Pfam" id="PF13715">
    <property type="entry name" value="CarbopepD_reg_2"/>
    <property type="match status" value="1"/>
</dbReference>
<keyword evidence="1" id="KW-1134">Transmembrane beta strand</keyword>
<dbReference type="EMBL" id="FQVD01000004">
    <property type="protein sequence ID" value="SHE60803.1"/>
    <property type="molecule type" value="Genomic_DNA"/>
</dbReference>
<keyword evidence="2" id="KW-0798">TonB box</keyword>
<name>A0A1M4UW12_9BACE</name>
<gene>
    <name evidence="6" type="ORF">SAMN05444349_10411</name>
</gene>
<keyword evidence="1" id="KW-0998">Cell outer membrane</keyword>
<keyword evidence="7" id="KW-1185">Reference proteome</keyword>
<evidence type="ECO:0000256" key="2">
    <source>
        <dbReference type="RuleBase" id="RU003357"/>
    </source>
</evidence>
<keyword evidence="1" id="KW-0813">Transport</keyword>
<organism evidence="6 7">
    <name type="scientific">Bacteroides faecichinchillae</name>
    <dbReference type="NCBI Taxonomy" id="871325"/>
    <lineage>
        <taxon>Bacteria</taxon>
        <taxon>Pseudomonadati</taxon>
        <taxon>Bacteroidota</taxon>
        <taxon>Bacteroidia</taxon>
        <taxon>Bacteroidales</taxon>
        <taxon>Bacteroidaceae</taxon>
        <taxon>Bacteroides</taxon>
    </lineage>
</organism>
<evidence type="ECO:0000256" key="1">
    <source>
        <dbReference type="PROSITE-ProRule" id="PRU01360"/>
    </source>
</evidence>
<keyword evidence="1 2" id="KW-0472">Membrane</keyword>
<accession>A0A1M4UW12</accession>
<dbReference type="InterPro" id="IPR023997">
    <property type="entry name" value="TonB-dep_OMP_SusC/RagA_CS"/>
</dbReference>
<dbReference type="InterPro" id="IPR037066">
    <property type="entry name" value="Plug_dom_sf"/>
</dbReference>
<dbReference type="AlphaFoldDB" id="A0A1M4UW12"/>
<dbReference type="NCBIfam" id="TIGR04057">
    <property type="entry name" value="SusC_RagA_signa"/>
    <property type="match status" value="1"/>
</dbReference>
<dbReference type="InterPro" id="IPR000531">
    <property type="entry name" value="Beta-barrel_TonB"/>
</dbReference>
<dbReference type="InterPro" id="IPR039426">
    <property type="entry name" value="TonB-dep_rcpt-like"/>
</dbReference>
<dbReference type="Proteomes" id="UP000184436">
    <property type="component" value="Unassembled WGS sequence"/>
</dbReference>
<evidence type="ECO:0000259" key="5">
    <source>
        <dbReference type="Pfam" id="PF07715"/>
    </source>
</evidence>
<comment type="similarity">
    <text evidence="1 2">Belongs to the TonB-dependent receptor family.</text>
</comment>
<dbReference type="Pfam" id="PF07715">
    <property type="entry name" value="Plug"/>
    <property type="match status" value="1"/>
</dbReference>
<dbReference type="NCBIfam" id="TIGR04056">
    <property type="entry name" value="OMP_RagA_SusC"/>
    <property type="match status" value="1"/>
</dbReference>
<evidence type="ECO:0000313" key="6">
    <source>
        <dbReference type="EMBL" id="SHE60803.1"/>
    </source>
</evidence>
<dbReference type="FunFam" id="2.170.130.10:FF:000003">
    <property type="entry name" value="SusC/RagA family TonB-linked outer membrane protein"/>
    <property type="match status" value="1"/>
</dbReference>
<dbReference type="PROSITE" id="PS52016">
    <property type="entry name" value="TONB_DEPENDENT_REC_3"/>
    <property type="match status" value="1"/>
</dbReference>
<proteinExistence type="inferred from homology"/>
<keyword evidence="3" id="KW-1133">Transmembrane helix</keyword>
<feature type="domain" description="TonB-dependent receptor-like beta-barrel" evidence="4">
    <location>
        <begin position="472"/>
        <end position="1055"/>
    </location>
</feature>
<dbReference type="GO" id="GO:0009279">
    <property type="term" value="C:cell outer membrane"/>
    <property type="evidence" value="ECO:0007669"/>
    <property type="project" value="UniProtKB-SubCell"/>
</dbReference>
<evidence type="ECO:0000256" key="3">
    <source>
        <dbReference type="SAM" id="Phobius"/>
    </source>
</evidence>
<feature type="domain" description="TonB-dependent receptor plug" evidence="5">
    <location>
        <begin position="161"/>
        <end position="270"/>
    </location>
</feature>
<feature type="transmembrane region" description="Helical" evidence="3">
    <location>
        <begin position="32"/>
        <end position="55"/>
    </location>
</feature>
<dbReference type="Gene3D" id="2.170.130.10">
    <property type="entry name" value="TonB-dependent receptor, plug domain"/>
    <property type="match status" value="1"/>
</dbReference>
<dbReference type="InterPro" id="IPR023996">
    <property type="entry name" value="TonB-dep_OMP_SusC/RagA"/>
</dbReference>
<dbReference type="SUPFAM" id="SSF56935">
    <property type="entry name" value="Porins"/>
    <property type="match status" value="1"/>
</dbReference>
<reference evidence="6 7" key="1">
    <citation type="submission" date="2016-11" db="EMBL/GenBank/DDBJ databases">
        <authorList>
            <person name="Jaros S."/>
            <person name="Januszkiewicz K."/>
            <person name="Wedrychowicz H."/>
        </authorList>
    </citation>
    <scope>NUCLEOTIDE SEQUENCE [LARGE SCALE GENOMIC DNA]</scope>
    <source>
        <strain evidence="6 7">DSM 26883</strain>
    </source>
</reference>
<dbReference type="InterPro" id="IPR008969">
    <property type="entry name" value="CarboxyPept-like_regulatory"/>
</dbReference>
<dbReference type="InterPro" id="IPR012910">
    <property type="entry name" value="Plug_dom"/>
</dbReference>
<dbReference type="SUPFAM" id="SSF49464">
    <property type="entry name" value="Carboxypeptidase regulatory domain-like"/>
    <property type="match status" value="1"/>
</dbReference>